<dbReference type="AlphaFoldDB" id="A0A453ML33"/>
<sequence length="79" mass="8960">MFFFLKKIHENIFFQLGSLQLRVCSVICNCGRDASCAIAHGRPLCNWLDPHCLPVYYALAVVAHVVSSCCSMLRWHTCN</sequence>
<dbReference type="Gramene" id="AET5Gv21225700.16">
    <property type="protein sequence ID" value="AET5Gv21225700.16"/>
    <property type="gene ID" value="AET5Gv21225700"/>
</dbReference>
<dbReference type="Proteomes" id="UP000015105">
    <property type="component" value="Chromosome 5D"/>
</dbReference>
<dbReference type="EnsemblPlants" id="AET5Gv21225700.16">
    <property type="protein sequence ID" value="AET5Gv21225700.16"/>
    <property type="gene ID" value="AET5Gv21225700"/>
</dbReference>
<name>A0A453ML33_AEGTS</name>
<reference evidence="2" key="1">
    <citation type="journal article" date="2014" name="Science">
        <title>Ancient hybridizations among the ancestral genomes of bread wheat.</title>
        <authorList>
            <consortium name="International Wheat Genome Sequencing Consortium,"/>
            <person name="Marcussen T."/>
            <person name="Sandve S.R."/>
            <person name="Heier L."/>
            <person name="Spannagl M."/>
            <person name="Pfeifer M."/>
            <person name="Jakobsen K.S."/>
            <person name="Wulff B.B."/>
            <person name="Steuernagel B."/>
            <person name="Mayer K.F."/>
            <person name="Olsen O.A."/>
        </authorList>
    </citation>
    <scope>NUCLEOTIDE SEQUENCE [LARGE SCALE GENOMIC DNA]</scope>
    <source>
        <strain evidence="2">cv. AL8/78</strain>
    </source>
</reference>
<reference evidence="1" key="4">
    <citation type="submission" date="2019-03" db="UniProtKB">
        <authorList>
            <consortium name="EnsemblPlants"/>
        </authorList>
    </citation>
    <scope>IDENTIFICATION</scope>
</reference>
<organism evidence="1 2">
    <name type="scientific">Aegilops tauschii subsp. strangulata</name>
    <name type="common">Goatgrass</name>
    <dbReference type="NCBI Taxonomy" id="200361"/>
    <lineage>
        <taxon>Eukaryota</taxon>
        <taxon>Viridiplantae</taxon>
        <taxon>Streptophyta</taxon>
        <taxon>Embryophyta</taxon>
        <taxon>Tracheophyta</taxon>
        <taxon>Spermatophyta</taxon>
        <taxon>Magnoliopsida</taxon>
        <taxon>Liliopsida</taxon>
        <taxon>Poales</taxon>
        <taxon>Poaceae</taxon>
        <taxon>BOP clade</taxon>
        <taxon>Pooideae</taxon>
        <taxon>Triticodae</taxon>
        <taxon>Triticeae</taxon>
        <taxon>Triticinae</taxon>
        <taxon>Aegilops</taxon>
    </lineage>
</organism>
<reference evidence="1" key="5">
    <citation type="journal article" date="2021" name="G3 (Bethesda)">
        <title>Aegilops tauschii genome assembly Aet v5.0 features greater sequence contiguity and improved annotation.</title>
        <authorList>
            <person name="Wang L."/>
            <person name="Zhu T."/>
            <person name="Rodriguez J.C."/>
            <person name="Deal K.R."/>
            <person name="Dubcovsky J."/>
            <person name="McGuire P.E."/>
            <person name="Lux T."/>
            <person name="Spannagl M."/>
            <person name="Mayer K.F.X."/>
            <person name="Baldrich P."/>
            <person name="Meyers B.C."/>
            <person name="Huo N."/>
            <person name="Gu Y.Q."/>
            <person name="Zhou H."/>
            <person name="Devos K.M."/>
            <person name="Bennetzen J.L."/>
            <person name="Unver T."/>
            <person name="Budak H."/>
            <person name="Gulick P.J."/>
            <person name="Galiba G."/>
            <person name="Kalapos B."/>
            <person name="Nelson D.R."/>
            <person name="Li P."/>
            <person name="You F.M."/>
            <person name="Luo M.C."/>
            <person name="Dvorak J."/>
        </authorList>
    </citation>
    <scope>NUCLEOTIDE SEQUENCE [LARGE SCALE GENOMIC DNA]</scope>
    <source>
        <strain evidence="1">cv. AL8/78</strain>
    </source>
</reference>
<reference evidence="1" key="3">
    <citation type="journal article" date="2017" name="Nature">
        <title>Genome sequence of the progenitor of the wheat D genome Aegilops tauschii.</title>
        <authorList>
            <person name="Luo M.C."/>
            <person name="Gu Y.Q."/>
            <person name="Puiu D."/>
            <person name="Wang H."/>
            <person name="Twardziok S.O."/>
            <person name="Deal K.R."/>
            <person name="Huo N."/>
            <person name="Zhu T."/>
            <person name="Wang L."/>
            <person name="Wang Y."/>
            <person name="McGuire P.E."/>
            <person name="Liu S."/>
            <person name="Long H."/>
            <person name="Ramasamy R.K."/>
            <person name="Rodriguez J.C."/>
            <person name="Van S.L."/>
            <person name="Yuan L."/>
            <person name="Wang Z."/>
            <person name="Xia Z."/>
            <person name="Xiao L."/>
            <person name="Anderson O.D."/>
            <person name="Ouyang S."/>
            <person name="Liang Y."/>
            <person name="Zimin A.V."/>
            <person name="Pertea G."/>
            <person name="Qi P."/>
            <person name="Bennetzen J.L."/>
            <person name="Dai X."/>
            <person name="Dawson M.W."/>
            <person name="Muller H.G."/>
            <person name="Kugler K."/>
            <person name="Rivarola-Duarte L."/>
            <person name="Spannagl M."/>
            <person name="Mayer K.F.X."/>
            <person name="Lu F.H."/>
            <person name="Bevan M.W."/>
            <person name="Leroy P."/>
            <person name="Li P."/>
            <person name="You F.M."/>
            <person name="Sun Q."/>
            <person name="Liu Z."/>
            <person name="Lyons E."/>
            <person name="Wicker T."/>
            <person name="Salzberg S.L."/>
            <person name="Devos K.M."/>
            <person name="Dvorak J."/>
        </authorList>
    </citation>
    <scope>NUCLEOTIDE SEQUENCE [LARGE SCALE GENOMIC DNA]</scope>
    <source>
        <strain evidence="1">cv. AL8/78</strain>
    </source>
</reference>
<evidence type="ECO:0000313" key="1">
    <source>
        <dbReference type="EnsemblPlants" id="AET5Gv21225700.16"/>
    </source>
</evidence>
<protein>
    <submittedName>
        <fullName evidence="1">Uncharacterized protein</fullName>
    </submittedName>
</protein>
<keyword evidence="2" id="KW-1185">Reference proteome</keyword>
<accession>A0A453ML33</accession>
<reference evidence="2" key="2">
    <citation type="journal article" date="2017" name="Nat. Plants">
        <title>The Aegilops tauschii genome reveals multiple impacts of transposons.</title>
        <authorList>
            <person name="Zhao G."/>
            <person name="Zou C."/>
            <person name="Li K."/>
            <person name="Wang K."/>
            <person name="Li T."/>
            <person name="Gao L."/>
            <person name="Zhang X."/>
            <person name="Wang H."/>
            <person name="Yang Z."/>
            <person name="Liu X."/>
            <person name="Jiang W."/>
            <person name="Mao L."/>
            <person name="Kong X."/>
            <person name="Jiao Y."/>
            <person name="Jia J."/>
        </authorList>
    </citation>
    <scope>NUCLEOTIDE SEQUENCE [LARGE SCALE GENOMIC DNA]</scope>
    <source>
        <strain evidence="2">cv. AL8/78</strain>
    </source>
</reference>
<proteinExistence type="predicted"/>
<evidence type="ECO:0000313" key="2">
    <source>
        <dbReference type="Proteomes" id="UP000015105"/>
    </source>
</evidence>